<evidence type="ECO:0000256" key="3">
    <source>
        <dbReference type="ARBA" id="ARBA00022827"/>
    </source>
</evidence>
<proteinExistence type="predicted"/>
<dbReference type="InterPro" id="IPR036188">
    <property type="entry name" value="FAD/NAD-bd_sf"/>
</dbReference>
<comment type="cofactor">
    <cofactor evidence="1">
        <name>FAD</name>
        <dbReference type="ChEBI" id="CHEBI:57692"/>
    </cofactor>
</comment>
<reference evidence="8" key="1">
    <citation type="journal article" date="2019" name="Int. J. Syst. Evol. Microbiol.">
        <title>The Global Catalogue of Microorganisms (GCM) 10K type strain sequencing project: providing services to taxonomists for standard genome sequencing and annotation.</title>
        <authorList>
            <consortium name="The Broad Institute Genomics Platform"/>
            <consortium name="The Broad Institute Genome Sequencing Center for Infectious Disease"/>
            <person name="Wu L."/>
            <person name="Ma J."/>
        </authorList>
    </citation>
    <scope>NUCLEOTIDE SEQUENCE [LARGE SCALE GENOMIC DNA]</scope>
    <source>
        <strain evidence="8">NBRC 112416</strain>
    </source>
</reference>
<sequence>MPGTGRTVFIAGAGIAGLTLALALAKLGVDVVVLERNSDVSGFGAGLQISPNARRVLDRLGLADAIGEASFEPTGIDIYPFGRERPLVTLALGPVARARYGLPYAVMHRADLADVLHAACKRFANIDIVFGVADFTVSSHAGGVSVAADLAGRSGEGFAFVGADGVHSQTRRQALGGPPARYSGRLAWRTLLPLDAVGDLVALDRTSLLLGPGYHLVAYPLPHRGLLNLALFAPNPVIDPGAESQPRRPDLPRSARSSPRISALIDLAGDGWTAWPLYAVETHHWHRGNVGLIGDAAHAMLPFQAQGAAMAIEDAAVLAPVLGHAQHAHTAFARYAQARQTRVLRVARLSQTNGTIFHMRWPLTIARDAVMRWGGPESHFHRLDWLYGYDATDDLAAGTRDA</sequence>
<protein>
    <submittedName>
        <fullName evidence="7">Salicylate hydroxylase</fullName>
    </submittedName>
</protein>
<dbReference type="RefSeq" id="WP_284342950.1">
    <property type="nucleotide sequence ID" value="NZ_BSNS01000024.1"/>
</dbReference>
<accession>A0ABQ5WBT8</accession>
<dbReference type="PRINTS" id="PR00420">
    <property type="entry name" value="RNGMNOXGNASE"/>
</dbReference>
<evidence type="ECO:0000256" key="1">
    <source>
        <dbReference type="ARBA" id="ARBA00001974"/>
    </source>
</evidence>
<dbReference type="Pfam" id="PF01494">
    <property type="entry name" value="FAD_binding_3"/>
    <property type="match status" value="2"/>
</dbReference>
<keyword evidence="2" id="KW-0285">Flavoprotein</keyword>
<evidence type="ECO:0000256" key="4">
    <source>
        <dbReference type="ARBA" id="ARBA00023002"/>
    </source>
</evidence>
<feature type="domain" description="FAD-binding" evidence="6">
    <location>
        <begin position="7"/>
        <end position="174"/>
    </location>
</feature>
<keyword evidence="4" id="KW-0560">Oxidoreductase</keyword>
<keyword evidence="5" id="KW-0503">Monooxygenase</keyword>
<feature type="domain" description="FAD-binding" evidence="6">
    <location>
        <begin position="270"/>
        <end position="346"/>
    </location>
</feature>
<dbReference type="InterPro" id="IPR050493">
    <property type="entry name" value="FAD-dep_Monooxygenase_BioMet"/>
</dbReference>
<dbReference type="InterPro" id="IPR002938">
    <property type="entry name" value="FAD-bd"/>
</dbReference>
<organism evidence="7 8">
    <name type="scientific">Devosia nitrariae</name>
    <dbReference type="NCBI Taxonomy" id="2071872"/>
    <lineage>
        <taxon>Bacteria</taxon>
        <taxon>Pseudomonadati</taxon>
        <taxon>Pseudomonadota</taxon>
        <taxon>Alphaproteobacteria</taxon>
        <taxon>Hyphomicrobiales</taxon>
        <taxon>Devosiaceae</taxon>
        <taxon>Devosia</taxon>
    </lineage>
</organism>
<comment type="caution">
    <text evidence="7">The sequence shown here is derived from an EMBL/GenBank/DDBJ whole genome shotgun (WGS) entry which is preliminary data.</text>
</comment>
<evidence type="ECO:0000256" key="2">
    <source>
        <dbReference type="ARBA" id="ARBA00022630"/>
    </source>
</evidence>
<keyword evidence="8" id="KW-1185">Reference proteome</keyword>
<dbReference type="Gene3D" id="3.50.50.60">
    <property type="entry name" value="FAD/NAD(P)-binding domain"/>
    <property type="match status" value="1"/>
</dbReference>
<dbReference type="PANTHER" id="PTHR13789:SF318">
    <property type="entry name" value="GERANYLGERANYL DIPHOSPHATE REDUCTASE"/>
    <property type="match status" value="1"/>
</dbReference>
<name>A0ABQ5WBT8_9HYPH</name>
<evidence type="ECO:0000313" key="8">
    <source>
        <dbReference type="Proteomes" id="UP001156691"/>
    </source>
</evidence>
<evidence type="ECO:0000259" key="6">
    <source>
        <dbReference type="Pfam" id="PF01494"/>
    </source>
</evidence>
<evidence type="ECO:0000313" key="7">
    <source>
        <dbReference type="EMBL" id="GLQ57568.1"/>
    </source>
</evidence>
<dbReference type="SUPFAM" id="SSF51905">
    <property type="entry name" value="FAD/NAD(P)-binding domain"/>
    <property type="match status" value="1"/>
</dbReference>
<dbReference type="EMBL" id="BSNS01000024">
    <property type="protein sequence ID" value="GLQ57568.1"/>
    <property type="molecule type" value="Genomic_DNA"/>
</dbReference>
<dbReference type="SUPFAM" id="SSF54373">
    <property type="entry name" value="FAD-linked reductases, C-terminal domain"/>
    <property type="match status" value="1"/>
</dbReference>
<dbReference type="PANTHER" id="PTHR13789">
    <property type="entry name" value="MONOOXYGENASE"/>
    <property type="match status" value="1"/>
</dbReference>
<evidence type="ECO:0000256" key="5">
    <source>
        <dbReference type="ARBA" id="ARBA00023033"/>
    </source>
</evidence>
<dbReference type="Proteomes" id="UP001156691">
    <property type="component" value="Unassembled WGS sequence"/>
</dbReference>
<keyword evidence="3" id="KW-0274">FAD</keyword>
<gene>
    <name evidence="7" type="primary">nah</name>
    <name evidence="7" type="ORF">GCM10010862_48270</name>
</gene>